<dbReference type="AlphaFoldDB" id="A0A9P9DW16"/>
<organism evidence="1 2">
    <name type="scientific">Dactylonectria macrodidyma</name>
    <dbReference type="NCBI Taxonomy" id="307937"/>
    <lineage>
        <taxon>Eukaryota</taxon>
        <taxon>Fungi</taxon>
        <taxon>Dikarya</taxon>
        <taxon>Ascomycota</taxon>
        <taxon>Pezizomycotina</taxon>
        <taxon>Sordariomycetes</taxon>
        <taxon>Hypocreomycetidae</taxon>
        <taxon>Hypocreales</taxon>
        <taxon>Nectriaceae</taxon>
        <taxon>Dactylonectria</taxon>
    </lineage>
</organism>
<gene>
    <name evidence="1" type="ORF">EDB81DRAFT_810349</name>
</gene>
<evidence type="ECO:0000313" key="2">
    <source>
        <dbReference type="Proteomes" id="UP000738349"/>
    </source>
</evidence>
<reference evidence="1" key="1">
    <citation type="journal article" date="2021" name="Nat. Commun.">
        <title>Genetic determinants of endophytism in the Arabidopsis root mycobiome.</title>
        <authorList>
            <person name="Mesny F."/>
            <person name="Miyauchi S."/>
            <person name="Thiergart T."/>
            <person name="Pickel B."/>
            <person name="Atanasova L."/>
            <person name="Karlsson M."/>
            <person name="Huettel B."/>
            <person name="Barry K.W."/>
            <person name="Haridas S."/>
            <person name="Chen C."/>
            <person name="Bauer D."/>
            <person name="Andreopoulos W."/>
            <person name="Pangilinan J."/>
            <person name="LaButti K."/>
            <person name="Riley R."/>
            <person name="Lipzen A."/>
            <person name="Clum A."/>
            <person name="Drula E."/>
            <person name="Henrissat B."/>
            <person name="Kohler A."/>
            <person name="Grigoriev I.V."/>
            <person name="Martin F.M."/>
            <person name="Hacquard S."/>
        </authorList>
    </citation>
    <scope>NUCLEOTIDE SEQUENCE</scope>
    <source>
        <strain evidence="1">MPI-CAGE-AT-0147</strain>
    </source>
</reference>
<dbReference type="OrthoDB" id="40579at2759"/>
<dbReference type="Proteomes" id="UP000738349">
    <property type="component" value="Unassembled WGS sequence"/>
</dbReference>
<dbReference type="EMBL" id="JAGMUV010000020">
    <property type="protein sequence ID" value="KAH7126042.1"/>
    <property type="molecule type" value="Genomic_DNA"/>
</dbReference>
<protein>
    <submittedName>
        <fullName evidence="1">Uncharacterized protein</fullName>
    </submittedName>
</protein>
<comment type="caution">
    <text evidence="1">The sequence shown here is derived from an EMBL/GenBank/DDBJ whole genome shotgun (WGS) entry which is preliminary data.</text>
</comment>
<accession>A0A9P9DW16</accession>
<name>A0A9P9DW16_9HYPO</name>
<proteinExistence type="predicted"/>
<evidence type="ECO:0000313" key="1">
    <source>
        <dbReference type="EMBL" id="KAH7126042.1"/>
    </source>
</evidence>
<keyword evidence="2" id="KW-1185">Reference proteome</keyword>
<sequence length="117" mass="13288">MCWLWEILEGSQYPTSPDWPATWDPLCPPSLMRPSFPVGLETEEAEDALCAQIIADDPEMEGAGNAARALNRLRRVEIFAPYHARQEASLHEWQSFRAGVEAWIHHHGMEAAMAWET</sequence>